<evidence type="ECO:0000256" key="1">
    <source>
        <dbReference type="ARBA" id="ARBA00004759"/>
    </source>
</evidence>
<dbReference type="Gene3D" id="2.60.120.10">
    <property type="entry name" value="Jelly Rolls"/>
    <property type="match status" value="1"/>
</dbReference>
<keyword evidence="5" id="KW-0479">Metal-binding</keyword>
<evidence type="ECO:0000313" key="6">
    <source>
        <dbReference type="EMBL" id="KAG8223282.1"/>
    </source>
</evidence>
<dbReference type="GO" id="GO:0017172">
    <property type="term" value="F:cysteine dioxygenase activity"/>
    <property type="evidence" value="ECO:0007669"/>
    <property type="project" value="UniProtKB-UniRule"/>
</dbReference>
<dbReference type="UniPathway" id="UPA00012">
    <property type="reaction ID" value="UER00537"/>
</dbReference>
<dbReference type="GO" id="GO:0005506">
    <property type="term" value="F:iron ion binding"/>
    <property type="evidence" value="ECO:0007669"/>
    <property type="project" value="UniProtKB-UniRule"/>
</dbReference>
<reference evidence="6" key="2">
    <citation type="submission" date="2017-10" db="EMBL/GenBank/DDBJ databases">
        <title>Ladona fulva Genome sequencing and assembly.</title>
        <authorList>
            <person name="Murali S."/>
            <person name="Richards S."/>
            <person name="Bandaranaike D."/>
            <person name="Bellair M."/>
            <person name="Blankenburg K."/>
            <person name="Chao H."/>
            <person name="Dinh H."/>
            <person name="Doddapaneni H."/>
            <person name="Dugan-Rocha S."/>
            <person name="Elkadiri S."/>
            <person name="Gnanaolivu R."/>
            <person name="Hernandez B."/>
            <person name="Skinner E."/>
            <person name="Javaid M."/>
            <person name="Lee S."/>
            <person name="Li M."/>
            <person name="Ming W."/>
            <person name="Munidasa M."/>
            <person name="Muniz J."/>
            <person name="Nguyen L."/>
            <person name="Hughes D."/>
            <person name="Osuji N."/>
            <person name="Pu L.-L."/>
            <person name="Puazo M."/>
            <person name="Qu C."/>
            <person name="Quiroz J."/>
            <person name="Raj R."/>
            <person name="Weissenberger G."/>
            <person name="Xin Y."/>
            <person name="Zou X."/>
            <person name="Han Y."/>
            <person name="Worley K."/>
            <person name="Muzny D."/>
            <person name="Gibbs R."/>
        </authorList>
    </citation>
    <scope>NUCLEOTIDE SEQUENCE</scope>
    <source>
        <strain evidence="6">Sampled in the wild</strain>
    </source>
</reference>
<dbReference type="EC" id="1.13.11.20" evidence="3 5"/>
<dbReference type="InterPro" id="IPR011051">
    <property type="entry name" value="RmlC_Cupin_sf"/>
</dbReference>
<evidence type="ECO:0000256" key="3">
    <source>
        <dbReference type="ARBA" id="ARBA00013133"/>
    </source>
</evidence>
<comment type="pathway">
    <text evidence="1 5">Organosulfur biosynthesis; taurine biosynthesis; hypotaurine from L-cysteine: step 1/2.</text>
</comment>
<dbReference type="GO" id="GO:0042412">
    <property type="term" value="P:taurine biosynthetic process"/>
    <property type="evidence" value="ECO:0007669"/>
    <property type="project" value="UniProtKB-UniRule"/>
</dbReference>
<proteinExistence type="inferred from homology"/>
<reference evidence="6" key="1">
    <citation type="submission" date="2013-04" db="EMBL/GenBank/DDBJ databases">
        <authorList>
            <person name="Qu J."/>
            <person name="Murali S.C."/>
            <person name="Bandaranaike D."/>
            <person name="Bellair M."/>
            <person name="Blankenburg K."/>
            <person name="Chao H."/>
            <person name="Dinh H."/>
            <person name="Doddapaneni H."/>
            <person name="Downs B."/>
            <person name="Dugan-Rocha S."/>
            <person name="Elkadiri S."/>
            <person name="Gnanaolivu R.D."/>
            <person name="Hernandez B."/>
            <person name="Javaid M."/>
            <person name="Jayaseelan J.C."/>
            <person name="Lee S."/>
            <person name="Li M."/>
            <person name="Ming W."/>
            <person name="Munidasa M."/>
            <person name="Muniz J."/>
            <person name="Nguyen L."/>
            <person name="Ongeri F."/>
            <person name="Osuji N."/>
            <person name="Pu L.-L."/>
            <person name="Puazo M."/>
            <person name="Qu C."/>
            <person name="Quiroz J."/>
            <person name="Raj R."/>
            <person name="Weissenberger G."/>
            <person name="Xin Y."/>
            <person name="Zou X."/>
            <person name="Han Y."/>
            <person name="Richards S."/>
            <person name="Worley K."/>
            <person name="Muzny D."/>
            <person name="Gibbs R."/>
        </authorList>
    </citation>
    <scope>NUCLEOTIDE SEQUENCE</scope>
    <source>
        <strain evidence="6">Sampled in the wild</strain>
    </source>
</reference>
<keyword evidence="7" id="KW-1185">Reference proteome</keyword>
<accession>A0A8K0NVK7</accession>
<dbReference type="AlphaFoldDB" id="A0A8K0NVK7"/>
<dbReference type="InterPro" id="IPR014710">
    <property type="entry name" value="RmlC-like_jellyroll"/>
</dbReference>
<dbReference type="InterPro" id="IPR010300">
    <property type="entry name" value="CDO_1"/>
</dbReference>
<comment type="cofactor">
    <cofactor evidence="5">
        <name>Fe cation</name>
        <dbReference type="ChEBI" id="CHEBI:24875"/>
    </cofactor>
    <text evidence="5">Binds 1 Fe cation per subunit.</text>
</comment>
<comment type="catalytic activity">
    <reaction evidence="5">
        <text>L-cysteine + O2 = 3-sulfino-L-alanine + H(+)</text>
        <dbReference type="Rhea" id="RHEA:20441"/>
        <dbReference type="ChEBI" id="CHEBI:15378"/>
        <dbReference type="ChEBI" id="CHEBI:15379"/>
        <dbReference type="ChEBI" id="CHEBI:35235"/>
        <dbReference type="ChEBI" id="CHEBI:61085"/>
        <dbReference type="EC" id="1.13.11.20"/>
    </reaction>
</comment>
<evidence type="ECO:0000313" key="7">
    <source>
        <dbReference type="Proteomes" id="UP000792457"/>
    </source>
</evidence>
<protein>
    <recommendedName>
        <fullName evidence="3 5">Cysteine dioxygenase</fullName>
        <ecNumber evidence="3 5">1.13.11.20</ecNumber>
    </recommendedName>
</protein>
<evidence type="ECO:0000256" key="4">
    <source>
        <dbReference type="ARBA" id="ARBA00022784"/>
    </source>
</evidence>
<dbReference type="SUPFAM" id="SSF51182">
    <property type="entry name" value="RmlC-like cupins"/>
    <property type="match status" value="1"/>
</dbReference>
<dbReference type="EMBL" id="KZ308156">
    <property type="protein sequence ID" value="KAG8223282.1"/>
    <property type="molecule type" value="Genomic_DNA"/>
</dbReference>
<comment type="similarity">
    <text evidence="2 5">Belongs to the cysteine dioxygenase family.</text>
</comment>
<evidence type="ECO:0000256" key="5">
    <source>
        <dbReference type="RuleBase" id="RU366010"/>
    </source>
</evidence>
<comment type="caution">
    <text evidence="6">The sequence shown here is derived from an EMBL/GenBank/DDBJ whole genome shotgun (WGS) entry which is preliminary data.</text>
</comment>
<dbReference type="Pfam" id="PF05995">
    <property type="entry name" value="CDO_I"/>
    <property type="match status" value="1"/>
</dbReference>
<keyword evidence="5" id="KW-0223">Dioxygenase</keyword>
<dbReference type="OrthoDB" id="543511at2759"/>
<keyword evidence="4" id="KW-0883">Thioether bond</keyword>
<evidence type="ECO:0000256" key="2">
    <source>
        <dbReference type="ARBA" id="ARBA00006622"/>
    </source>
</evidence>
<organism evidence="6 7">
    <name type="scientific">Ladona fulva</name>
    <name type="common">Scarce chaser dragonfly</name>
    <name type="synonym">Libellula fulva</name>
    <dbReference type="NCBI Taxonomy" id="123851"/>
    <lineage>
        <taxon>Eukaryota</taxon>
        <taxon>Metazoa</taxon>
        <taxon>Ecdysozoa</taxon>
        <taxon>Arthropoda</taxon>
        <taxon>Hexapoda</taxon>
        <taxon>Insecta</taxon>
        <taxon>Pterygota</taxon>
        <taxon>Palaeoptera</taxon>
        <taxon>Odonata</taxon>
        <taxon>Epiprocta</taxon>
        <taxon>Anisoptera</taxon>
        <taxon>Libelluloidea</taxon>
        <taxon>Libellulidae</taxon>
        <taxon>Ladona</taxon>
    </lineage>
</organism>
<name>A0A8K0NVK7_LADFU</name>
<gene>
    <name evidence="6" type="ORF">J437_LFUL001559</name>
</gene>
<dbReference type="Proteomes" id="UP000792457">
    <property type="component" value="Unassembled WGS sequence"/>
</dbReference>
<sequence>MLEVAQQSPAVPLAVGKNEDAGGLTFEGLISGLHELFSSDRVDVDEVRRLMESYPSRPADWKRFAKFDRYRLNVLLPVIVKSVVVYLKSGSGPLRYDLTLGKRPWPSLAVVLAGSKQGNLRR</sequence>
<keyword evidence="5" id="KW-0560">Oxidoreductase</keyword>
<keyword evidence="5" id="KW-0408">Iron</keyword>